<comment type="subcellular location">
    <subcellularLocation>
        <location evidence="11">Cell inner membrane</location>
        <topology evidence="11">Single-pass membrane protein</topology>
    </subcellularLocation>
</comment>
<keyword evidence="14" id="KW-1185">Reference proteome</keyword>
<dbReference type="HAMAP" id="MF_00766">
    <property type="entry name" value="PGT_MtgA"/>
    <property type="match status" value="1"/>
</dbReference>
<evidence type="ECO:0000313" key="14">
    <source>
        <dbReference type="Proteomes" id="UP000199496"/>
    </source>
</evidence>
<organism evidence="13 14">
    <name type="scientific">Ectothiorhodospira magna</name>
    <dbReference type="NCBI Taxonomy" id="867345"/>
    <lineage>
        <taxon>Bacteria</taxon>
        <taxon>Pseudomonadati</taxon>
        <taxon>Pseudomonadota</taxon>
        <taxon>Gammaproteobacteria</taxon>
        <taxon>Chromatiales</taxon>
        <taxon>Ectothiorhodospiraceae</taxon>
        <taxon>Ectothiorhodospira</taxon>
    </lineage>
</organism>
<dbReference type="Gene3D" id="1.10.3810.10">
    <property type="entry name" value="Biosynthetic peptidoglycan transglycosylase-like"/>
    <property type="match status" value="1"/>
</dbReference>
<keyword evidence="7 11" id="KW-0573">Peptidoglycan synthesis</keyword>
<evidence type="ECO:0000256" key="1">
    <source>
        <dbReference type="ARBA" id="ARBA00022475"/>
    </source>
</evidence>
<dbReference type="Proteomes" id="UP000199496">
    <property type="component" value="Unassembled WGS sequence"/>
</dbReference>
<evidence type="ECO:0000256" key="2">
    <source>
        <dbReference type="ARBA" id="ARBA00022519"/>
    </source>
</evidence>
<keyword evidence="3 11" id="KW-0328">Glycosyltransferase</keyword>
<keyword evidence="1 11" id="KW-1003">Cell membrane</keyword>
<dbReference type="UniPathway" id="UPA00219"/>
<evidence type="ECO:0000256" key="8">
    <source>
        <dbReference type="ARBA" id="ARBA00022989"/>
    </source>
</evidence>
<dbReference type="InterPro" id="IPR023346">
    <property type="entry name" value="Lysozyme-like_dom_sf"/>
</dbReference>
<keyword evidence="10 11" id="KW-0961">Cell wall biogenesis/degradation</keyword>
<dbReference type="GO" id="GO:0071555">
    <property type="term" value="P:cell wall organization"/>
    <property type="evidence" value="ECO:0007669"/>
    <property type="project" value="UniProtKB-KW"/>
</dbReference>
<keyword evidence="6 11" id="KW-0133">Cell shape</keyword>
<evidence type="ECO:0000313" key="13">
    <source>
        <dbReference type="EMBL" id="SEP91104.1"/>
    </source>
</evidence>
<dbReference type="PANTHER" id="PTHR30400:SF0">
    <property type="entry name" value="BIOSYNTHETIC PEPTIDOGLYCAN TRANSGLYCOSYLASE"/>
    <property type="match status" value="1"/>
</dbReference>
<dbReference type="NCBIfam" id="TIGR02070">
    <property type="entry name" value="mono_pep_trsgly"/>
    <property type="match status" value="1"/>
</dbReference>
<evidence type="ECO:0000259" key="12">
    <source>
        <dbReference type="Pfam" id="PF00912"/>
    </source>
</evidence>
<keyword evidence="9 11" id="KW-0472">Membrane</keyword>
<keyword evidence="2 11" id="KW-0997">Cell inner membrane</keyword>
<accession>A0A1H9BQ32</accession>
<evidence type="ECO:0000256" key="5">
    <source>
        <dbReference type="ARBA" id="ARBA00022692"/>
    </source>
</evidence>
<dbReference type="AlphaFoldDB" id="A0A1H9BQ32"/>
<dbReference type="Pfam" id="PF00912">
    <property type="entry name" value="Transgly"/>
    <property type="match status" value="1"/>
</dbReference>
<gene>
    <name evidence="11" type="primary">mtgA</name>
    <name evidence="13" type="ORF">SAMN05421693_11038</name>
</gene>
<dbReference type="EMBL" id="FOFO01000010">
    <property type="protein sequence ID" value="SEP91104.1"/>
    <property type="molecule type" value="Genomic_DNA"/>
</dbReference>
<reference evidence="13 14" key="1">
    <citation type="submission" date="2016-10" db="EMBL/GenBank/DDBJ databases">
        <authorList>
            <person name="de Groot N.N."/>
        </authorList>
    </citation>
    <scope>NUCLEOTIDE SEQUENCE [LARGE SCALE GENOMIC DNA]</scope>
    <source>
        <strain evidence="13 14">B7-7</strain>
    </source>
</reference>
<dbReference type="GO" id="GO:0009274">
    <property type="term" value="C:peptidoglycan-based cell wall"/>
    <property type="evidence" value="ECO:0007669"/>
    <property type="project" value="InterPro"/>
</dbReference>
<evidence type="ECO:0000256" key="7">
    <source>
        <dbReference type="ARBA" id="ARBA00022984"/>
    </source>
</evidence>
<evidence type="ECO:0000256" key="9">
    <source>
        <dbReference type="ARBA" id="ARBA00023136"/>
    </source>
</evidence>
<evidence type="ECO:0000256" key="3">
    <source>
        <dbReference type="ARBA" id="ARBA00022676"/>
    </source>
</evidence>
<comment type="pathway">
    <text evidence="11">Cell wall biogenesis; peptidoglycan biosynthesis.</text>
</comment>
<protein>
    <recommendedName>
        <fullName evidence="11">Biosynthetic peptidoglycan transglycosylase</fullName>
        <ecNumber evidence="11">2.4.99.28</ecNumber>
    </recommendedName>
    <alternativeName>
        <fullName evidence="11">Glycan polymerase</fullName>
    </alternativeName>
    <alternativeName>
        <fullName evidence="11">Peptidoglycan glycosyltransferase MtgA</fullName>
        <shortName evidence="11">PGT</shortName>
    </alternativeName>
</protein>
<dbReference type="InterPro" id="IPR011812">
    <property type="entry name" value="Pep_trsgly"/>
</dbReference>
<dbReference type="InterPro" id="IPR036950">
    <property type="entry name" value="PBP_transglycosylase"/>
</dbReference>
<dbReference type="STRING" id="867345.SAMN05421693_11038"/>
<dbReference type="GO" id="GO:0008360">
    <property type="term" value="P:regulation of cell shape"/>
    <property type="evidence" value="ECO:0007669"/>
    <property type="project" value="UniProtKB-KW"/>
</dbReference>
<dbReference type="SUPFAM" id="SSF53955">
    <property type="entry name" value="Lysozyme-like"/>
    <property type="match status" value="1"/>
</dbReference>
<evidence type="ECO:0000256" key="6">
    <source>
        <dbReference type="ARBA" id="ARBA00022960"/>
    </source>
</evidence>
<keyword evidence="8 11" id="KW-1133">Transmembrane helix</keyword>
<feature type="domain" description="Glycosyl transferase family 51" evidence="12">
    <location>
        <begin position="48"/>
        <end position="213"/>
    </location>
</feature>
<dbReference type="GO" id="GO:0005886">
    <property type="term" value="C:plasma membrane"/>
    <property type="evidence" value="ECO:0007669"/>
    <property type="project" value="UniProtKB-SubCell"/>
</dbReference>
<dbReference type="GO" id="GO:0008955">
    <property type="term" value="F:peptidoglycan glycosyltransferase activity"/>
    <property type="evidence" value="ECO:0007669"/>
    <property type="project" value="UniProtKB-UniRule"/>
</dbReference>
<evidence type="ECO:0000256" key="11">
    <source>
        <dbReference type="HAMAP-Rule" id="MF_00766"/>
    </source>
</evidence>
<dbReference type="PANTHER" id="PTHR30400">
    <property type="entry name" value="MONOFUNCTIONAL BIOSYNTHETIC PEPTIDOGLYCAN TRANSGLYCOSYLASE"/>
    <property type="match status" value="1"/>
</dbReference>
<evidence type="ECO:0000256" key="10">
    <source>
        <dbReference type="ARBA" id="ARBA00023316"/>
    </source>
</evidence>
<keyword evidence="5 11" id="KW-0812">Transmembrane</keyword>
<evidence type="ECO:0000256" key="4">
    <source>
        <dbReference type="ARBA" id="ARBA00022679"/>
    </source>
</evidence>
<dbReference type="GO" id="GO:0009252">
    <property type="term" value="P:peptidoglycan biosynthetic process"/>
    <property type="evidence" value="ECO:0007669"/>
    <property type="project" value="UniProtKB-UniRule"/>
</dbReference>
<comment type="catalytic activity">
    <reaction evidence="11">
        <text>[GlcNAc-(1-&gt;4)-Mur2Ac(oyl-L-Ala-gamma-D-Glu-L-Lys-D-Ala-D-Ala)](n)-di-trans,octa-cis-undecaprenyl diphosphate + beta-D-GlcNAc-(1-&gt;4)-Mur2Ac(oyl-L-Ala-gamma-D-Glu-L-Lys-D-Ala-D-Ala)-di-trans,octa-cis-undecaprenyl diphosphate = [GlcNAc-(1-&gt;4)-Mur2Ac(oyl-L-Ala-gamma-D-Glu-L-Lys-D-Ala-D-Ala)](n+1)-di-trans,octa-cis-undecaprenyl diphosphate + di-trans,octa-cis-undecaprenyl diphosphate + H(+)</text>
        <dbReference type="Rhea" id="RHEA:23708"/>
        <dbReference type="Rhea" id="RHEA-COMP:9602"/>
        <dbReference type="Rhea" id="RHEA-COMP:9603"/>
        <dbReference type="ChEBI" id="CHEBI:15378"/>
        <dbReference type="ChEBI" id="CHEBI:58405"/>
        <dbReference type="ChEBI" id="CHEBI:60033"/>
        <dbReference type="ChEBI" id="CHEBI:78435"/>
        <dbReference type="EC" id="2.4.99.28"/>
    </reaction>
</comment>
<dbReference type="InterPro" id="IPR001264">
    <property type="entry name" value="Glyco_trans_51"/>
</dbReference>
<comment type="similarity">
    <text evidence="11">Belongs to the glycosyltransferase 51 family.</text>
</comment>
<keyword evidence="4 11" id="KW-0808">Transferase</keyword>
<name>A0A1H9BQ32_9GAMM</name>
<comment type="function">
    <text evidence="11">Peptidoglycan polymerase that catalyzes glycan chain elongation from lipid-linked precursors.</text>
</comment>
<proteinExistence type="inferred from homology"/>
<sequence>MRWLLALLAVLVLISALIVGSLRWIDPPTTSFMLQHQWSSRPAIGTIPVNHEWVPRQGISPQAALAVIAAEDQRFLEHRGFDFLSIRAAIDEYRDGGRLRGASTLSQQVAKNVFLWPDRSLSRKIIEAYLTILIEALWPKERILEVYLNVAQFGPNVYGVGAASRIYFDKPAAELTGAEAALLAAVLPGPVRYRVAAPSDYVRARQAWIERQMNTLGGTGFLQAFWDTDPEPVTP</sequence>
<dbReference type="GO" id="GO:0016763">
    <property type="term" value="F:pentosyltransferase activity"/>
    <property type="evidence" value="ECO:0007669"/>
    <property type="project" value="InterPro"/>
</dbReference>
<dbReference type="EC" id="2.4.99.28" evidence="11"/>